<evidence type="ECO:0000313" key="1">
    <source>
        <dbReference type="EMBL" id="ETN96223.1"/>
    </source>
</evidence>
<organism evidence="1 2">
    <name type="scientific">Zhouia amylolytica AD3</name>
    <dbReference type="NCBI Taxonomy" id="1286632"/>
    <lineage>
        <taxon>Bacteria</taxon>
        <taxon>Pseudomonadati</taxon>
        <taxon>Bacteroidota</taxon>
        <taxon>Flavobacteriia</taxon>
        <taxon>Flavobacteriales</taxon>
        <taxon>Flavobacteriaceae</taxon>
        <taxon>Zhouia</taxon>
    </lineage>
</organism>
<proteinExistence type="predicted"/>
<gene>
    <name evidence="1" type="ORF">P278_09170</name>
</gene>
<name>W2UQE6_9FLAO</name>
<dbReference type="AlphaFoldDB" id="W2UQE6"/>
<sequence length="39" mass="4682">MNQLNTNFINPKFLRDYGQNQCPKENDVFIFVCIPYLLM</sequence>
<reference evidence="1 2" key="2">
    <citation type="journal article" date="2016" name="Genome Announc.">
        <title>Draft Genome Sequence of Zhouia amylolytica AD3, Isolated from Tidal Flat Sediment.</title>
        <authorList>
            <person name="Jia B."/>
            <person name="Jin H.M."/>
            <person name="Lee H.J."/>
            <person name="Jeon C.O."/>
        </authorList>
    </citation>
    <scope>NUCLEOTIDE SEQUENCE [LARGE SCALE GENOMIC DNA]</scope>
    <source>
        <strain evidence="1 2">AD3</strain>
    </source>
</reference>
<comment type="caution">
    <text evidence="1">The sequence shown here is derived from an EMBL/GenBank/DDBJ whole genome shotgun (WGS) entry which is preliminary data.</text>
</comment>
<dbReference type="EMBL" id="AYXY01000014">
    <property type="protein sequence ID" value="ETN96223.1"/>
    <property type="molecule type" value="Genomic_DNA"/>
</dbReference>
<evidence type="ECO:0000313" key="2">
    <source>
        <dbReference type="Proteomes" id="UP000018850"/>
    </source>
</evidence>
<dbReference type="Proteomes" id="UP000018850">
    <property type="component" value="Unassembled WGS sequence"/>
</dbReference>
<keyword evidence="2" id="KW-1185">Reference proteome</keyword>
<protein>
    <submittedName>
        <fullName evidence="1">Uncharacterized protein</fullName>
    </submittedName>
</protein>
<accession>W2UQE6</accession>
<reference evidence="2" key="1">
    <citation type="submission" date="2013-11" db="EMBL/GenBank/DDBJ databases">
        <title>Draft genome sequence from a member of Zhouia, isolated tidal flat.</title>
        <authorList>
            <person name="Jin H."/>
            <person name="Jeon C.O."/>
        </authorList>
    </citation>
    <scope>NUCLEOTIDE SEQUENCE [LARGE SCALE GENOMIC DNA]</scope>
    <source>
        <strain evidence="2">AD3</strain>
    </source>
</reference>